<name>A0A9W9F4Y9_9EURO</name>
<dbReference type="AlphaFoldDB" id="A0A9W9F4Y9"/>
<proteinExistence type="predicted"/>
<reference evidence="1" key="2">
    <citation type="journal article" date="2023" name="IMA Fungus">
        <title>Comparative genomic study of the Penicillium genus elucidates a diverse pangenome and 15 lateral gene transfer events.</title>
        <authorList>
            <person name="Petersen C."/>
            <person name="Sorensen T."/>
            <person name="Nielsen M.R."/>
            <person name="Sondergaard T.E."/>
            <person name="Sorensen J.L."/>
            <person name="Fitzpatrick D.A."/>
            <person name="Frisvad J.C."/>
            <person name="Nielsen K.L."/>
        </authorList>
    </citation>
    <scope>NUCLEOTIDE SEQUENCE</scope>
    <source>
        <strain evidence="1">IBT 30069</strain>
    </source>
</reference>
<accession>A0A9W9F4Y9</accession>
<dbReference type="Gene3D" id="3.40.50.1820">
    <property type="entry name" value="alpha/beta hydrolase"/>
    <property type="match status" value="1"/>
</dbReference>
<organism evidence="1 2">
    <name type="scientific">Penicillium angulare</name>
    <dbReference type="NCBI Taxonomy" id="116970"/>
    <lineage>
        <taxon>Eukaryota</taxon>
        <taxon>Fungi</taxon>
        <taxon>Dikarya</taxon>
        <taxon>Ascomycota</taxon>
        <taxon>Pezizomycotina</taxon>
        <taxon>Eurotiomycetes</taxon>
        <taxon>Eurotiomycetidae</taxon>
        <taxon>Eurotiales</taxon>
        <taxon>Aspergillaceae</taxon>
        <taxon>Penicillium</taxon>
    </lineage>
</organism>
<comment type="caution">
    <text evidence="1">The sequence shown here is derived from an EMBL/GenBank/DDBJ whole genome shotgun (WGS) entry which is preliminary data.</text>
</comment>
<dbReference type="SUPFAM" id="SSF53474">
    <property type="entry name" value="alpha/beta-Hydrolases"/>
    <property type="match status" value="2"/>
</dbReference>
<evidence type="ECO:0000313" key="1">
    <source>
        <dbReference type="EMBL" id="KAJ5093619.1"/>
    </source>
</evidence>
<dbReference type="GO" id="GO:0017000">
    <property type="term" value="P:antibiotic biosynthetic process"/>
    <property type="evidence" value="ECO:0007669"/>
    <property type="project" value="UniProtKB-ARBA"/>
</dbReference>
<keyword evidence="2" id="KW-1185">Reference proteome</keyword>
<dbReference type="OrthoDB" id="2891848at2759"/>
<dbReference type="Proteomes" id="UP001149165">
    <property type="component" value="Unassembled WGS sequence"/>
</dbReference>
<dbReference type="GO" id="GO:0072330">
    <property type="term" value="P:monocarboxylic acid biosynthetic process"/>
    <property type="evidence" value="ECO:0007669"/>
    <property type="project" value="UniProtKB-ARBA"/>
</dbReference>
<dbReference type="EMBL" id="JAPQKH010000006">
    <property type="protein sequence ID" value="KAJ5093619.1"/>
    <property type="molecule type" value="Genomic_DNA"/>
</dbReference>
<dbReference type="InterPro" id="IPR029058">
    <property type="entry name" value="AB_hydrolase_fold"/>
</dbReference>
<reference evidence="1" key="1">
    <citation type="submission" date="2022-11" db="EMBL/GenBank/DDBJ databases">
        <authorList>
            <person name="Petersen C."/>
        </authorList>
    </citation>
    <scope>NUCLEOTIDE SEQUENCE</scope>
    <source>
        <strain evidence="1">IBT 30069</strain>
    </source>
</reference>
<evidence type="ECO:0000313" key="2">
    <source>
        <dbReference type="Proteomes" id="UP001149165"/>
    </source>
</evidence>
<sequence>MTSNFTETSSLYPGETLDNIAGFPAIYHFQSAVKQDDNSQKTTPLVVCIPGSMHLARIFYGGHKGSKESDFLAHHLSNFGFNVLSLSYPVESNPEIMPTTGPHFRIQDWGHQAATIAKKAIEDNSLATRSIILVGWSMAGRVIVPFNKAAKTLDLNVEQFVSFAATPGISNIRNPAPGMDCSEAGYFCIPTRIGNFYQQVEAMAEFNDNKVAIPRDIFLREYVGGTPINLTGVRLKYDGNGAFIKDEVTHEEDTEVFDIANIPFITALYPNSILDASHSLGDRATWGFLLTYQLEAMIGKEGFQKLKGTVKWQNLLDFVHAAPERLCLSVEGSHFFFVGESSAQQVAEKVVKLFHDSKEFQKELFEMIM</sequence>
<protein>
    <submittedName>
        <fullName evidence="1">Uncharacterized protein</fullName>
    </submittedName>
</protein>
<gene>
    <name evidence="1" type="ORF">N7456_009480</name>
</gene>